<keyword evidence="2" id="KW-0732">Signal</keyword>
<dbReference type="Gene3D" id="3.20.20.190">
    <property type="entry name" value="Phosphatidylinositol (PI) phosphodiesterase"/>
    <property type="match status" value="1"/>
</dbReference>
<evidence type="ECO:0000313" key="4">
    <source>
        <dbReference type="Proteomes" id="UP000076580"/>
    </source>
</evidence>
<dbReference type="RefSeq" id="XP_040657102.1">
    <property type="nucleotide sequence ID" value="XM_040802069.1"/>
</dbReference>
<sequence>MIPSIRSAALALFVAMAGVQAQTIPQSTANETSGGGRACNNSPELCGKQYNAITYMGAHGASFLRDGSTGNSVSGNQFQNATAALDAGLRLLQVQVHKSGSTLKLCHTSCSLLDAGSLESWLSVVNGWLSNNPNEVITLVLVNSDEAPASDFGPVFETSGIAKVSYNPGTSKATSNWPTLESMIGQGTRVVSFVTNMPFSSSTPYLLPEFDFIFETPFEVSDMSGFNCTVDRPTRARPVATALSKNYMSLVNHFKYQDVTSSIQVPDVDRIETINSPDTSAEGNLGKHLQQCATEWNKQPNFVLVDFWDKANPLQAADNLNRVSSPVSRKSTTSTPSTGGATNAGKGEYGALVSLLTAATLLLL</sequence>
<dbReference type="InterPro" id="IPR051057">
    <property type="entry name" value="PI-PLC_domain"/>
</dbReference>
<protein>
    <recommendedName>
        <fullName evidence="5">PLC-like phosphodiesterase</fullName>
    </recommendedName>
</protein>
<evidence type="ECO:0000256" key="2">
    <source>
        <dbReference type="SAM" id="SignalP"/>
    </source>
</evidence>
<gene>
    <name evidence="3" type="ORF">DCS_04763</name>
</gene>
<reference evidence="3 4" key="1">
    <citation type="journal article" date="2016" name="Sci. Rep.">
        <title>Insights into Adaptations to a Near-Obligate Nematode Endoparasitic Lifestyle from the Finished Genome of Drechmeria coniospora.</title>
        <authorList>
            <person name="Zhang L."/>
            <person name="Zhou Z."/>
            <person name="Guo Q."/>
            <person name="Fokkens L."/>
            <person name="Miskei M."/>
            <person name="Pocsi I."/>
            <person name="Zhang W."/>
            <person name="Chen M."/>
            <person name="Wang L."/>
            <person name="Sun Y."/>
            <person name="Donzelli B.G."/>
            <person name="Gibson D.M."/>
            <person name="Nelson D.R."/>
            <person name="Luo J.G."/>
            <person name="Rep M."/>
            <person name="Liu H."/>
            <person name="Yang S."/>
            <person name="Wang J."/>
            <person name="Krasnoff S.B."/>
            <person name="Xu Y."/>
            <person name="Molnar I."/>
            <person name="Lin M."/>
        </authorList>
    </citation>
    <scope>NUCLEOTIDE SEQUENCE [LARGE SCALE GENOMIC DNA]</scope>
    <source>
        <strain evidence="3 4">ARSEF 6962</strain>
    </source>
</reference>
<feature type="region of interest" description="Disordered" evidence="1">
    <location>
        <begin position="319"/>
        <end position="344"/>
    </location>
</feature>
<dbReference type="STRING" id="98403.A0A151GKX2"/>
<feature type="compositionally biased region" description="Low complexity" evidence="1">
    <location>
        <begin position="322"/>
        <end position="338"/>
    </location>
</feature>
<evidence type="ECO:0008006" key="5">
    <source>
        <dbReference type="Google" id="ProtNLM"/>
    </source>
</evidence>
<evidence type="ECO:0000313" key="3">
    <source>
        <dbReference type="EMBL" id="KYK57750.1"/>
    </source>
</evidence>
<dbReference type="OrthoDB" id="7984201at2759"/>
<dbReference type="Proteomes" id="UP000076580">
    <property type="component" value="Chromosome 02"/>
</dbReference>
<dbReference type="InParanoid" id="A0A151GKX2"/>
<keyword evidence="4" id="KW-1185">Reference proteome</keyword>
<dbReference type="InterPro" id="IPR017946">
    <property type="entry name" value="PLC-like_Pdiesterase_TIM-brl"/>
</dbReference>
<accession>A0A151GKX2</accession>
<dbReference type="GO" id="GO:0006629">
    <property type="term" value="P:lipid metabolic process"/>
    <property type="evidence" value="ECO:0007669"/>
    <property type="project" value="InterPro"/>
</dbReference>
<dbReference type="SUPFAM" id="SSF51695">
    <property type="entry name" value="PLC-like phosphodiesterases"/>
    <property type="match status" value="1"/>
</dbReference>
<feature type="chain" id="PRO_5007580736" description="PLC-like phosphodiesterase" evidence="2">
    <location>
        <begin position="22"/>
        <end position="364"/>
    </location>
</feature>
<dbReference type="GeneID" id="63717406"/>
<proteinExistence type="predicted"/>
<name>A0A151GKX2_DRECN</name>
<dbReference type="Pfam" id="PF26146">
    <property type="entry name" value="PI-PLC_X"/>
    <property type="match status" value="1"/>
</dbReference>
<evidence type="ECO:0000256" key="1">
    <source>
        <dbReference type="SAM" id="MobiDB-lite"/>
    </source>
</evidence>
<comment type="caution">
    <text evidence="3">The sequence shown here is derived from an EMBL/GenBank/DDBJ whole genome shotgun (WGS) entry which is preliminary data.</text>
</comment>
<dbReference type="PANTHER" id="PTHR13593">
    <property type="match status" value="1"/>
</dbReference>
<dbReference type="EMBL" id="LAYC01000002">
    <property type="protein sequence ID" value="KYK57750.1"/>
    <property type="molecule type" value="Genomic_DNA"/>
</dbReference>
<dbReference type="AlphaFoldDB" id="A0A151GKX2"/>
<organism evidence="3 4">
    <name type="scientific">Drechmeria coniospora</name>
    <name type="common">Nematophagous fungus</name>
    <name type="synonym">Meria coniospora</name>
    <dbReference type="NCBI Taxonomy" id="98403"/>
    <lineage>
        <taxon>Eukaryota</taxon>
        <taxon>Fungi</taxon>
        <taxon>Dikarya</taxon>
        <taxon>Ascomycota</taxon>
        <taxon>Pezizomycotina</taxon>
        <taxon>Sordariomycetes</taxon>
        <taxon>Hypocreomycetidae</taxon>
        <taxon>Hypocreales</taxon>
        <taxon>Ophiocordycipitaceae</taxon>
        <taxon>Drechmeria</taxon>
    </lineage>
</organism>
<feature type="signal peptide" evidence="2">
    <location>
        <begin position="1"/>
        <end position="21"/>
    </location>
</feature>
<dbReference type="GO" id="GO:0008081">
    <property type="term" value="F:phosphoric diester hydrolase activity"/>
    <property type="evidence" value="ECO:0007669"/>
    <property type="project" value="InterPro"/>
</dbReference>
<dbReference type="PANTHER" id="PTHR13593:SF80">
    <property type="entry name" value="PLC-LIKE PHOSPHODIESTERASE"/>
    <property type="match status" value="1"/>
</dbReference>